<dbReference type="Proteomes" id="UP001500751">
    <property type="component" value="Unassembled WGS sequence"/>
</dbReference>
<sequence>MRALLVMNPKATSTTTRTRDVLSHALAGELETEIGETGYRGHAAELARSAAESGFDLVVALGGDGTVNEVVNGILSADLPPGVPRPELGVVPGGSTNVFARALGLPNDPVEATGVLLDALHENRSRPVSMGQADDRYFTFTAGFGFDAAVVGIVEDRRRAGHKSTGGLYVRSALRHFWNGLDRRNPPIGMKLADGTEIPGLFLAIVTNTSPWTYLGNKPIVITPESTFDDGLDLFGITKMSGGAALRIVRQMFTDSEKLVRGKNVCVHHDLTEFTLTAAVPTDFQVDGDHLGLRESVTFRAIRDALRVKM</sequence>
<name>A0ABN2V773_9ACTN</name>
<protein>
    <submittedName>
        <fullName evidence="4">Diacylglycerol kinase family protein</fullName>
    </submittedName>
</protein>
<dbReference type="PANTHER" id="PTHR12358">
    <property type="entry name" value="SPHINGOSINE KINASE"/>
    <property type="match status" value="1"/>
</dbReference>
<keyword evidence="4" id="KW-0808">Transferase</keyword>
<dbReference type="InterPro" id="IPR001206">
    <property type="entry name" value="Diacylglycerol_kinase_cat_dom"/>
</dbReference>
<comment type="similarity">
    <text evidence="2">Belongs to the diacylglycerol/lipid kinase family.</text>
</comment>
<dbReference type="EMBL" id="BAAAQN010000058">
    <property type="protein sequence ID" value="GAA2054243.1"/>
    <property type="molecule type" value="Genomic_DNA"/>
</dbReference>
<evidence type="ECO:0000259" key="3">
    <source>
        <dbReference type="PROSITE" id="PS50146"/>
    </source>
</evidence>
<keyword evidence="5" id="KW-1185">Reference proteome</keyword>
<proteinExistence type="inferred from homology"/>
<dbReference type="RefSeq" id="WP_344670263.1">
    <property type="nucleotide sequence ID" value="NZ_BAAAQN010000058.1"/>
</dbReference>
<organism evidence="4 5">
    <name type="scientific">Catenulispora yoronensis</name>
    <dbReference type="NCBI Taxonomy" id="450799"/>
    <lineage>
        <taxon>Bacteria</taxon>
        <taxon>Bacillati</taxon>
        <taxon>Actinomycetota</taxon>
        <taxon>Actinomycetes</taxon>
        <taxon>Catenulisporales</taxon>
        <taxon>Catenulisporaceae</taxon>
        <taxon>Catenulispora</taxon>
    </lineage>
</organism>
<dbReference type="InterPro" id="IPR050187">
    <property type="entry name" value="Lipid_Phosphate_FormReg"/>
</dbReference>
<dbReference type="SUPFAM" id="SSF111331">
    <property type="entry name" value="NAD kinase/diacylglycerol kinase-like"/>
    <property type="match status" value="1"/>
</dbReference>
<dbReference type="Gene3D" id="3.40.50.10330">
    <property type="entry name" value="Probable inorganic polyphosphate/atp-NAD kinase, domain 1"/>
    <property type="match status" value="1"/>
</dbReference>
<accession>A0ABN2V773</accession>
<dbReference type="InterPro" id="IPR016064">
    <property type="entry name" value="NAD/diacylglycerol_kinase_sf"/>
</dbReference>
<evidence type="ECO:0000256" key="2">
    <source>
        <dbReference type="ARBA" id="ARBA00005983"/>
    </source>
</evidence>
<dbReference type="Pfam" id="PF00781">
    <property type="entry name" value="DAGK_cat"/>
    <property type="match status" value="1"/>
</dbReference>
<dbReference type="PROSITE" id="PS50146">
    <property type="entry name" value="DAGK"/>
    <property type="match status" value="1"/>
</dbReference>
<evidence type="ECO:0000313" key="5">
    <source>
        <dbReference type="Proteomes" id="UP001500751"/>
    </source>
</evidence>
<evidence type="ECO:0000313" key="4">
    <source>
        <dbReference type="EMBL" id="GAA2054243.1"/>
    </source>
</evidence>
<reference evidence="4 5" key="1">
    <citation type="journal article" date="2019" name="Int. J. Syst. Evol. Microbiol.">
        <title>The Global Catalogue of Microorganisms (GCM) 10K type strain sequencing project: providing services to taxonomists for standard genome sequencing and annotation.</title>
        <authorList>
            <consortium name="The Broad Institute Genomics Platform"/>
            <consortium name="The Broad Institute Genome Sequencing Center for Infectious Disease"/>
            <person name="Wu L."/>
            <person name="Ma J."/>
        </authorList>
    </citation>
    <scope>NUCLEOTIDE SEQUENCE [LARGE SCALE GENOMIC DNA]</scope>
    <source>
        <strain evidence="4 5">JCM 16014</strain>
    </source>
</reference>
<comment type="caution">
    <text evidence="4">The sequence shown here is derived from an EMBL/GenBank/DDBJ whole genome shotgun (WGS) entry which is preliminary data.</text>
</comment>
<dbReference type="PANTHER" id="PTHR12358:SF106">
    <property type="entry name" value="LIPID KINASE YEGS"/>
    <property type="match status" value="1"/>
</dbReference>
<evidence type="ECO:0000256" key="1">
    <source>
        <dbReference type="ARBA" id="ARBA00001946"/>
    </source>
</evidence>
<dbReference type="SMART" id="SM00046">
    <property type="entry name" value="DAGKc"/>
    <property type="match status" value="1"/>
</dbReference>
<feature type="domain" description="DAGKc" evidence="3">
    <location>
        <begin position="1"/>
        <end position="137"/>
    </location>
</feature>
<keyword evidence="4" id="KW-0418">Kinase</keyword>
<dbReference type="Gene3D" id="2.60.200.40">
    <property type="match status" value="1"/>
</dbReference>
<comment type="cofactor">
    <cofactor evidence="1">
        <name>Mg(2+)</name>
        <dbReference type="ChEBI" id="CHEBI:18420"/>
    </cofactor>
</comment>
<gene>
    <name evidence="4" type="ORF">GCM10009839_72920</name>
</gene>
<dbReference type="InterPro" id="IPR017438">
    <property type="entry name" value="ATP-NAD_kinase_N"/>
</dbReference>
<dbReference type="GO" id="GO:0016301">
    <property type="term" value="F:kinase activity"/>
    <property type="evidence" value="ECO:0007669"/>
    <property type="project" value="UniProtKB-KW"/>
</dbReference>